<name>D3B188_HETP5</name>
<evidence type="ECO:0000313" key="1">
    <source>
        <dbReference type="EMBL" id="EFA85062.1"/>
    </source>
</evidence>
<accession>D3B188</accession>
<evidence type="ECO:0000313" key="2">
    <source>
        <dbReference type="Proteomes" id="UP000001396"/>
    </source>
</evidence>
<organism evidence="1 2">
    <name type="scientific">Heterostelium pallidum (strain ATCC 26659 / Pp 5 / PN500)</name>
    <name type="common">Cellular slime mold</name>
    <name type="synonym">Polysphondylium pallidum</name>
    <dbReference type="NCBI Taxonomy" id="670386"/>
    <lineage>
        <taxon>Eukaryota</taxon>
        <taxon>Amoebozoa</taxon>
        <taxon>Evosea</taxon>
        <taxon>Eumycetozoa</taxon>
        <taxon>Dictyostelia</taxon>
        <taxon>Acytosteliales</taxon>
        <taxon>Acytosteliaceae</taxon>
        <taxon>Heterostelium</taxon>
    </lineage>
</organism>
<dbReference type="EMBL" id="ADBJ01000008">
    <property type="protein sequence ID" value="EFA85062.1"/>
    <property type="molecule type" value="Genomic_DNA"/>
</dbReference>
<sequence length="70" mass="7831">MSHHFHSEWFSSAFQGSEVNAPNICPRSSLATIIQGERSRSLEKNVFILIPFFSVLYANSKISSLCLNGK</sequence>
<reference evidence="1 2" key="1">
    <citation type="journal article" date="2011" name="Genome Res.">
        <title>Phylogeny-wide analysis of social amoeba genomes highlights ancient origins for complex intercellular communication.</title>
        <authorList>
            <person name="Heidel A.J."/>
            <person name="Lawal H.M."/>
            <person name="Felder M."/>
            <person name="Schilde C."/>
            <person name="Helps N.R."/>
            <person name="Tunggal B."/>
            <person name="Rivero F."/>
            <person name="John U."/>
            <person name="Schleicher M."/>
            <person name="Eichinger L."/>
            <person name="Platzer M."/>
            <person name="Noegel A.A."/>
            <person name="Schaap P."/>
            <person name="Gloeckner G."/>
        </authorList>
    </citation>
    <scope>NUCLEOTIDE SEQUENCE [LARGE SCALE GENOMIC DNA]</scope>
    <source>
        <strain evidence="2">ATCC 26659 / Pp 5 / PN500</strain>
    </source>
</reference>
<dbReference type="RefSeq" id="XP_020437172.1">
    <property type="nucleotide sequence ID" value="XM_020573055.1"/>
</dbReference>
<proteinExistence type="predicted"/>
<dbReference type="Proteomes" id="UP000001396">
    <property type="component" value="Unassembled WGS sequence"/>
</dbReference>
<keyword evidence="2" id="KW-1185">Reference proteome</keyword>
<comment type="caution">
    <text evidence="1">The sequence shown here is derived from an EMBL/GenBank/DDBJ whole genome shotgun (WGS) entry which is preliminary data.</text>
</comment>
<dbReference type="InParanoid" id="D3B188"/>
<protein>
    <submittedName>
        <fullName evidence="1">Uncharacterized protein</fullName>
    </submittedName>
</protein>
<dbReference type="AlphaFoldDB" id="D3B188"/>
<dbReference type="GeneID" id="31357585"/>
<gene>
    <name evidence="1" type="ORF">PPL_02059</name>
</gene>